<keyword evidence="6 11" id="KW-0547">Nucleotide-binding</keyword>
<evidence type="ECO:0000259" key="12">
    <source>
        <dbReference type="Pfam" id="PF01743"/>
    </source>
</evidence>
<feature type="binding site" evidence="11">
    <location>
        <position position="162"/>
    </location>
    <ligand>
        <name>ATP</name>
        <dbReference type="ChEBI" id="CHEBI:30616"/>
    </ligand>
</feature>
<dbReference type="Gene3D" id="3.30.460.10">
    <property type="entry name" value="Beta Polymerase, domain 2"/>
    <property type="match status" value="1"/>
</dbReference>
<evidence type="ECO:0000256" key="9">
    <source>
        <dbReference type="ARBA" id="ARBA00022842"/>
    </source>
</evidence>
<keyword evidence="3 11" id="KW-0819">tRNA processing</keyword>
<comment type="subunit">
    <text evidence="11">Homodimer.</text>
</comment>
<dbReference type="InterPro" id="IPR002646">
    <property type="entry name" value="PolA_pol_head_dom"/>
</dbReference>
<dbReference type="Gene3D" id="1.10.246.80">
    <property type="match status" value="1"/>
</dbReference>
<feature type="binding site" evidence="11">
    <location>
        <position position="159"/>
    </location>
    <ligand>
        <name>CTP</name>
        <dbReference type="ChEBI" id="CHEBI:37563"/>
    </ligand>
</feature>
<evidence type="ECO:0000256" key="1">
    <source>
        <dbReference type="ARBA" id="ARBA00001946"/>
    </source>
</evidence>
<evidence type="ECO:0000256" key="3">
    <source>
        <dbReference type="ARBA" id="ARBA00022694"/>
    </source>
</evidence>
<comment type="function">
    <text evidence="11">Catalyzes the addition and repair of the essential 3'-terminal CCA sequence in tRNAs without using a nucleic acid template. Adds these three nucleotides in the order of C, C, and A to the tRNA nucleotide-73, using CTP and ATP as substrates and producing inorganic pyrophosphate. tRNA 3'-terminal CCA addition is required both for tRNA processing and repair. Also involved in tRNA surveillance by mediating tandem CCA addition to generate a CCACCA at the 3' terminus of unstable tRNAs. While stable tRNAs receive only 3'-terminal CCA, unstable tRNAs are marked with CCACCA and rapidly degraded.</text>
</comment>
<feature type="binding site" evidence="11">
    <location>
        <position position="32"/>
    </location>
    <ligand>
        <name>CTP</name>
        <dbReference type="ChEBI" id="CHEBI:37563"/>
    </ligand>
</feature>
<dbReference type="NCBIfam" id="NF009814">
    <property type="entry name" value="PRK13299.1"/>
    <property type="match status" value="1"/>
</dbReference>
<gene>
    <name evidence="11" type="primary">cca</name>
    <name evidence="15" type="ORF">ACFQHW_04980</name>
</gene>
<keyword evidence="2 11" id="KW-0808">Transferase</keyword>
<evidence type="ECO:0000256" key="11">
    <source>
        <dbReference type="HAMAP-Rule" id="MF_01263"/>
    </source>
</evidence>
<dbReference type="InterPro" id="IPR050264">
    <property type="entry name" value="Bact_CCA-adding_enz_type3_sf"/>
</dbReference>
<comment type="catalytic activity">
    <reaction evidence="11">
        <text>a tRNA precursor + 2 CTP + ATP = a tRNA with a 3' CCA end + 3 diphosphate</text>
        <dbReference type="Rhea" id="RHEA:14433"/>
        <dbReference type="Rhea" id="RHEA-COMP:10465"/>
        <dbReference type="Rhea" id="RHEA-COMP:10468"/>
        <dbReference type="ChEBI" id="CHEBI:30616"/>
        <dbReference type="ChEBI" id="CHEBI:33019"/>
        <dbReference type="ChEBI" id="CHEBI:37563"/>
        <dbReference type="ChEBI" id="CHEBI:74896"/>
        <dbReference type="ChEBI" id="CHEBI:83071"/>
        <dbReference type="EC" id="2.7.7.72"/>
    </reaction>
</comment>
<feature type="domain" description="CCA-adding enzyme C-terminal" evidence="14">
    <location>
        <begin position="250"/>
        <end position="396"/>
    </location>
</feature>
<feature type="binding site" evidence="11">
    <location>
        <position position="35"/>
    </location>
    <ligand>
        <name>ATP</name>
        <dbReference type="ChEBI" id="CHEBI:30616"/>
    </ligand>
</feature>
<keyword evidence="5 11" id="KW-0479">Metal-binding</keyword>
<evidence type="ECO:0000259" key="14">
    <source>
        <dbReference type="Pfam" id="PF13735"/>
    </source>
</evidence>
<dbReference type="Pfam" id="PF13735">
    <property type="entry name" value="tRNA_NucTran2_2"/>
    <property type="match status" value="1"/>
</dbReference>
<comment type="similarity">
    <text evidence="11">Belongs to the tRNA nucleotidyltransferase/poly(A) polymerase family. Bacterial CCA-adding enzyme type 3 subfamily.</text>
</comment>
<dbReference type="Pfam" id="PF01743">
    <property type="entry name" value="PolyA_pol"/>
    <property type="match status" value="1"/>
</dbReference>
<dbReference type="RefSeq" id="WP_125595684.1">
    <property type="nucleotide sequence ID" value="NZ_JBHSSM010000015.1"/>
</dbReference>
<evidence type="ECO:0000256" key="7">
    <source>
        <dbReference type="ARBA" id="ARBA00022800"/>
    </source>
</evidence>
<dbReference type="PANTHER" id="PTHR46173:SF1">
    <property type="entry name" value="CCA TRNA NUCLEOTIDYLTRANSFERASE 1, MITOCHONDRIAL"/>
    <property type="match status" value="1"/>
</dbReference>
<dbReference type="EMBL" id="JBHSSM010000015">
    <property type="protein sequence ID" value="MFC6314923.1"/>
    <property type="molecule type" value="Genomic_DNA"/>
</dbReference>
<feature type="domain" description="tRNA nucleotidyltransferase/poly(A) polymerase RNA and SrmB- binding" evidence="13">
    <location>
        <begin position="174"/>
        <end position="232"/>
    </location>
</feature>
<evidence type="ECO:0000259" key="13">
    <source>
        <dbReference type="Pfam" id="PF12627"/>
    </source>
</evidence>
<feature type="binding site" evidence="11">
    <location>
        <position position="47"/>
    </location>
    <ligand>
        <name>Mg(2+)</name>
        <dbReference type="ChEBI" id="CHEBI:18420"/>
    </ligand>
</feature>
<dbReference type="HAMAP" id="MF_01263">
    <property type="entry name" value="CCA_bact_type3"/>
    <property type="match status" value="1"/>
</dbReference>
<keyword evidence="4 11" id="KW-0548">Nucleotidyltransferase</keyword>
<comment type="catalytic activity">
    <reaction evidence="11">
        <text>a tRNA with a 3' CCA end + 2 CTP + ATP = a tRNA with a 3' CCACCA end + 3 diphosphate</text>
        <dbReference type="Rhea" id="RHEA:76235"/>
        <dbReference type="Rhea" id="RHEA-COMP:10468"/>
        <dbReference type="Rhea" id="RHEA-COMP:18655"/>
        <dbReference type="ChEBI" id="CHEBI:30616"/>
        <dbReference type="ChEBI" id="CHEBI:33019"/>
        <dbReference type="ChEBI" id="CHEBI:37563"/>
        <dbReference type="ChEBI" id="CHEBI:83071"/>
        <dbReference type="ChEBI" id="CHEBI:195187"/>
    </reaction>
</comment>
<keyword evidence="10 11" id="KW-0694">RNA-binding</keyword>
<dbReference type="Gene3D" id="1.20.58.560">
    <property type="match status" value="1"/>
</dbReference>
<feature type="binding site" evidence="11">
    <location>
        <position position="116"/>
    </location>
    <ligand>
        <name>ATP</name>
        <dbReference type="ChEBI" id="CHEBI:30616"/>
    </ligand>
</feature>
<feature type="binding site" evidence="11">
    <location>
        <position position="162"/>
    </location>
    <ligand>
        <name>CTP</name>
        <dbReference type="ChEBI" id="CHEBI:37563"/>
    </ligand>
</feature>
<comment type="miscellaneous">
    <text evidence="11">A single active site specifically recognizes both ATP and CTP and is responsible for their addition.</text>
</comment>
<feature type="binding site" evidence="11">
    <location>
        <position position="165"/>
    </location>
    <ligand>
        <name>ATP</name>
        <dbReference type="ChEBI" id="CHEBI:30616"/>
    </ligand>
</feature>
<dbReference type="CDD" id="cd05398">
    <property type="entry name" value="NT_ClassII-CCAase"/>
    <property type="match status" value="1"/>
</dbReference>
<protein>
    <recommendedName>
        <fullName evidence="11">CCA-adding enzyme</fullName>
        <ecNumber evidence="11">2.7.7.72</ecNumber>
    </recommendedName>
    <alternativeName>
        <fullName evidence="11">CCA tRNA nucleotidyltransferase</fullName>
    </alternativeName>
    <alternativeName>
        <fullName evidence="11">tRNA CCA-pyrophosphorylase</fullName>
    </alternativeName>
    <alternativeName>
        <fullName evidence="11">tRNA adenylyl-/cytidylyl- transferase</fullName>
    </alternativeName>
    <alternativeName>
        <fullName evidence="11">tRNA nucleotidyltransferase</fullName>
    </alternativeName>
    <alternativeName>
        <fullName evidence="11">tRNA-NT</fullName>
    </alternativeName>
</protein>
<feature type="binding site" evidence="11">
    <location>
        <position position="116"/>
    </location>
    <ligand>
        <name>CTP</name>
        <dbReference type="ChEBI" id="CHEBI:37563"/>
    </ligand>
</feature>
<evidence type="ECO:0000256" key="2">
    <source>
        <dbReference type="ARBA" id="ARBA00022679"/>
    </source>
</evidence>
<comment type="cofactor">
    <cofactor evidence="1 11">
        <name>Mg(2+)</name>
        <dbReference type="ChEBI" id="CHEBI:18420"/>
    </cofactor>
</comment>
<feature type="binding site" evidence="11">
    <location>
        <position position="165"/>
    </location>
    <ligand>
        <name>CTP</name>
        <dbReference type="ChEBI" id="CHEBI:37563"/>
    </ligand>
</feature>
<feature type="binding site" evidence="11">
    <location>
        <position position="168"/>
    </location>
    <ligand>
        <name>ATP</name>
        <dbReference type="ChEBI" id="CHEBI:30616"/>
    </ligand>
</feature>
<dbReference type="GO" id="GO:0004810">
    <property type="term" value="F:CCA tRNA nucleotidyltransferase activity"/>
    <property type="evidence" value="ECO:0007669"/>
    <property type="project" value="UniProtKB-EC"/>
</dbReference>
<dbReference type="InterPro" id="IPR023068">
    <property type="entry name" value="CCA-adding_enz_firmicutes"/>
</dbReference>
<evidence type="ECO:0000313" key="15">
    <source>
        <dbReference type="EMBL" id="MFC6314923.1"/>
    </source>
</evidence>
<dbReference type="InterPro" id="IPR032810">
    <property type="entry name" value="CCA-adding_enz_C"/>
</dbReference>
<evidence type="ECO:0000256" key="8">
    <source>
        <dbReference type="ARBA" id="ARBA00022840"/>
    </source>
</evidence>
<dbReference type="Proteomes" id="UP001596310">
    <property type="component" value="Unassembled WGS sequence"/>
</dbReference>
<evidence type="ECO:0000256" key="4">
    <source>
        <dbReference type="ARBA" id="ARBA00022695"/>
    </source>
</evidence>
<feature type="binding site" evidence="11">
    <location>
        <position position="35"/>
    </location>
    <ligand>
        <name>CTP</name>
        <dbReference type="ChEBI" id="CHEBI:37563"/>
    </ligand>
</feature>
<proteinExistence type="inferred from homology"/>
<dbReference type="EC" id="2.7.7.72" evidence="11"/>
<feature type="binding site" evidence="11">
    <location>
        <position position="168"/>
    </location>
    <ligand>
        <name>CTP</name>
        <dbReference type="ChEBI" id="CHEBI:37563"/>
    </ligand>
</feature>
<dbReference type="InterPro" id="IPR043519">
    <property type="entry name" value="NT_sf"/>
</dbReference>
<evidence type="ECO:0000256" key="10">
    <source>
        <dbReference type="ARBA" id="ARBA00022884"/>
    </source>
</evidence>
<dbReference type="Pfam" id="PF12627">
    <property type="entry name" value="PolyA_pol_RNAbd"/>
    <property type="match status" value="1"/>
</dbReference>
<feature type="binding site" evidence="11">
    <location>
        <position position="32"/>
    </location>
    <ligand>
        <name>ATP</name>
        <dbReference type="ChEBI" id="CHEBI:30616"/>
    </ligand>
</feature>
<evidence type="ECO:0000256" key="6">
    <source>
        <dbReference type="ARBA" id="ARBA00022741"/>
    </source>
</evidence>
<feature type="domain" description="Poly A polymerase head" evidence="12">
    <location>
        <begin position="27"/>
        <end position="147"/>
    </location>
</feature>
<dbReference type="Gene3D" id="1.10.110.30">
    <property type="match status" value="1"/>
</dbReference>
<accession>A0ABW1UPD9</accession>
<organism evidence="15 16">
    <name type="scientific">Lapidilactobacillus achengensis</name>
    <dbReference type="NCBI Taxonomy" id="2486000"/>
    <lineage>
        <taxon>Bacteria</taxon>
        <taxon>Bacillati</taxon>
        <taxon>Bacillota</taxon>
        <taxon>Bacilli</taxon>
        <taxon>Lactobacillales</taxon>
        <taxon>Lactobacillaceae</taxon>
        <taxon>Lapidilactobacillus</taxon>
    </lineage>
</organism>
<comment type="caution">
    <text evidence="15">The sequence shown here is derived from an EMBL/GenBank/DDBJ whole genome shotgun (WGS) entry which is preliminary data.</text>
</comment>
<keyword evidence="16" id="KW-1185">Reference proteome</keyword>
<dbReference type="InterPro" id="IPR032828">
    <property type="entry name" value="PolyA_RNA-bd"/>
</dbReference>
<keyword evidence="7 11" id="KW-0692">RNA repair</keyword>
<evidence type="ECO:0000313" key="16">
    <source>
        <dbReference type="Proteomes" id="UP001596310"/>
    </source>
</evidence>
<feature type="binding site" evidence="11">
    <location>
        <position position="45"/>
    </location>
    <ligand>
        <name>Mg(2+)</name>
        <dbReference type="ChEBI" id="CHEBI:18420"/>
    </ligand>
</feature>
<evidence type="ECO:0000256" key="5">
    <source>
        <dbReference type="ARBA" id="ARBA00022723"/>
    </source>
</evidence>
<sequence length="405" mass="44832">MYLSEFPPEFQQALPILQQIEANGYEAYFVGGSVRDFLLGKAIADVDIATSAFPAEIKAIFPVTIDTGIKHGTVTVLVDHVGYELTTFRTESGYQDFRRPDQVTFVRSLAQDLQRRDFTINALAVRHDGLVIDHFAGLADLRAKQIRAVGAAEARFHEDALRMMRAVRFSSQLGFTIVPETYQSLIDNRALLDKIAVERIHTEFIKMMLSPNWQVGWASFLQTGLVAHVPFFKDQALTMPTFAQRATSALQDEAAVWTMLADVAALSDQQLTVMLRQWKTANQVIAASRASLAFSRKLQAGQAISAADLYQLDDQVLPRLATVGANLGWTVDFADLEQRYQALPIHDAHELAVDGGLLMARLGLTPGPQLGRALKSAEQAVVSGAVINEPETLIVWLRKRLPDMI</sequence>
<keyword evidence="9 11" id="KW-0460">Magnesium</keyword>
<feature type="binding site" evidence="11">
    <location>
        <position position="159"/>
    </location>
    <ligand>
        <name>ATP</name>
        <dbReference type="ChEBI" id="CHEBI:30616"/>
    </ligand>
</feature>
<dbReference type="PANTHER" id="PTHR46173">
    <property type="entry name" value="CCA TRNA NUCLEOTIDYLTRANSFERASE 1, MITOCHONDRIAL"/>
    <property type="match status" value="1"/>
</dbReference>
<dbReference type="SUPFAM" id="SSF81891">
    <property type="entry name" value="Poly A polymerase C-terminal region-like"/>
    <property type="match status" value="1"/>
</dbReference>
<dbReference type="SUPFAM" id="SSF81301">
    <property type="entry name" value="Nucleotidyltransferase"/>
    <property type="match status" value="1"/>
</dbReference>
<name>A0ABW1UPD9_9LACO</name>
<keyword evidence="8 11" id="KW-0067">ATP-binding</keyword>
<reference evidence="16" key="1">
    <citation type="journal article" date="2019" name="Int. J. Syst. Evol. Microbiol.">
        <title>The Global Catalogue of Microorganisms (GCM) 10K type strain sequencing project: providing services to taxonomists for standard genome sequencing and annotation.</title>
        <authorList>
            <consortium name="The Broad Institute Genomics Platform"/>
            <consortium name="The Broad Institute Genome Sequencing Center for Infectious Disease"/>
            <person name="Wu L."/>
            <person name="Ma J."/>
        </authorList>
    </citation>
    <scope>NUCLEOTIDE SEQUENCE [LARGE SCALE GENOMIC DNA]</scope>
    <source>
        <strain evidence="16">CCM 8897</strain>
    </source>
</reference>